<dbReference type="InterPro" id="IPR012902">
    <property type="entry name" value="N_methyl_site"/>
</dbReference>
<dbReference type="PANTHER" id="PTHR30093">
    <property type="entry name" value="GENERAL SECRETION PATHWAY PROTEIN G"/>
    <property type="match status" value="1"/>
</dbReference>
<dbReference type="Gene3D" id="3.30.700.10">
    <property type="entry name" value="Glycoprotein, Type 4 Pilin"/>
    <property type="match status" value="1"/>
</dbReference>
<sequence>MTLSSRQSKFGFTLIELLVVIAIIAILIALLLPAVQQAREAARRSQCKNNLKQLGLALHNYHDAHNIFPRGNFEKANTNCGYGGYSYTGISAHTMLLPYVEQTAVYNEFDFNQAFDQSPNRDAKTARITTFLCPSDLDRIPNGTSRNLGPGNNYVLSGGANIWWFTNGCGYPDPTPAQIDHQNGMFNYRVNVRMRDVTDGTSNVIAASEHIKGNGLGWTAADYEEGSTIRGAAKPGGTPNSFLSQAQINAWLSVCETRSSAGSNGPRGDTGANWASGNLGQTIFNTLANPNTEFGTCITCASCNASDGQGFFSARSRHIGGVNVLMADGSSHFISDNIDNGTWQMLGARNDGGVVGEF</sequence>
<protein>
    <submittedName>
        <fullName evidence="3">Putative major pilin subunit</fullName>
    </submittedName>
</protein>
<dbReference type="EMBL" id="CP036316">
    <property type="protein sequence ID" value="QDT65393.1"/>
    <property type="molecule type" value="Genomic_DNA"/>
</dbReference>
<evidence type="ECO:0000256" key="1">
    <source>
        <dbReference type="SAM" id="Phobius"/>
    </source>
</evidence>
<proteinExistence type="predicted"/>
<dbReference type="NCBIfam" id="TIGR04294">
    <property type="entry name" value="pre_pil_HX9DG"/>
    <property type="match status" value="1"/>
</dbReference>
<dbReference type="InterPro" id="IPR011453">
    <property type="entry name" value="DUF1559"/>
</dbReference>
<dbReference type="KEGG" id="chya:V22_26460"/>
<evidence type="ECO:0000313" key="4">
    <source>
        <dbReference type="Proteomes" id="UP000319976"/>
    </source>
</evidence>
<dbReference type="Proteomes" id="UP000319976">
    <property type="component" value="Chromosome"/>
</dbReference>
<evidence type="ECO:0000259" key="2">
    <source>
        <dbReference type="Pfam" id="PF07596"/>
    </source>
</evidence>
<accession>A0A517TAJ9</accession>
<reference evidence="3 4" key="1">
    <citation type="submission" date="2019-02" db="EMBL/GenBank/DDBJ databases">
        <title>Deep-cultivation of Planctomycetes and their phenomic and genomic characterization uncovers novel biology.</title>
        <authorList>
            <person name="Wiegand S."/>
            <person name="Jogler M."/>
            <person name="Boedeker C."/>
            <person name="Pinto D."/>
            <person name="Vollmers J."/>
            <person name="Rivas-Marin E."/>
            <person name="Kohn T."/>
            <person name="Peeters S.H."/>
            <person name="Heuer A."/>
            <person name="Rast P."/>
            <person name="Oberbeckmann S."/>
            <person name="Bunk B."/>
            <person name="Jeske O."/>
            <person name="Meyerdierks A."/>
            <person name="Storesund J.E."/>
            <person name="Kallscheuer N."/>
            <person name="Luecker S."/>
            <person name="Lage O.M."/>
            <person name="Pohl T."/>
            <person name="Merkel B.J."/>
            <person name="Hornburger P."/>
            <person name="Mueller R.-W."/>
            <person name="Bruemmer F."/>
            <person name="Labrenz M."/>
            <person name="Spormann A.M."/>
            <person name="Op den Camp H."/>
            <person name="Overmann J."/>
            <person name="Amann R."/>
            <person name="Jetten M.S.M."/>
            <person name="Mascher T."/>
            <person name="Medema M.H."/>
            <person name="Devos D.P."/>
            <person name="Kaster A.-K."/>
            <person name="Ovreas L."/>
            <person name="Rohde M."/>
            <person name="Galperin M.Y."/>
            <person name="Jogler C."/>
        </authorList>
    </citation>
    <scope>NUCLEOTIDE SEQUENCE [LARGE SCALE GENOMIC DNA]</scope>
    <source>
        <strain evidence="3 4">V22</strain>
    </source>
</reference>
<keyword evidence="1" id="KW-1133">Transmembrane helix</keyword>
<feature type="transmembrane region" description="Helical" evidence="1">
    <location>
        <begin position="12"/>
        <end position="35"/>
    </location>
</feature>
<organism evidence="3 4">
    <name type="scientific">Calycomorphotria hydatis</name>
    <dbReference type="NCBI Taxonomy" id="2528027"/>
    <lineage>
        <taxon>Bacteria</taxon>
        <taxon>Pseudomonadati</taxon>
        <taxon>Planctomycetota</taxon>
        <taxon>Planctomycetia</taxon>
        <taxon>Planctomycetales</taxon>
        <taxon>Planctomycetaceae</taxon>
        <taxon>Calycomorphotria</taxon>
    </lineage>
</organism>
<gene>
    <name evidence="3" type="ORF">V22_26460</name>
</gene>
<dbReference type="InterPro" id="IPR027558">
    <property type="entry name" value="Pre_pil_HX9DG_C"/>
</dbReference>
<dbReference type="AlphaFoldDB" id="A0A517TAJ9"/>
<dbReference type="RefSeq" id="WP_145263350.1">
    <property type="nucleotide sequence ID" value="NZ_CP036316.1"/>
</dbReference>
<dbReference type="OrthoDB" id="236724at2"/>
<dbReference type="PANTHER" id="PTHR30093:SF2">
    <property type="entry name" value="TYPE II SECRETION SYSTEM PROTEIN H"/>
    <property type="match status" value="1"/>
</dbReference>
<name>A0A517TAJ9_9PLAN</name>
<keyword evidence="4" id="KW-1185">Reference proteome</keyword>
<keyword evidence="1" id="KW-0812">Transmembrane</keyword>
<dbReference type="Pfam" id="PF07963">
    <property type="entry name" value="N_methyl"/>
    <property type="match status" value="1"/>
</dbReference>
<keyword evidence="1" id="KW-0472">Membrane</keyword>
<dbReference type="Pfam" id="PF07596">
    <property type="entry name" value="SBP_bac_10"/>
    <property type="match status" value="1"/>
</dbReference>
<dbReference type="InterPro" id="IPR045584">
    <property type="entry name" value="Pilin-like"/>
</dbReference>
<dbReference type="SUPFAM" id="SSF54523">
    <property type="entry name" value="Pili subunits"/>
    <property type="match status" value="1"/>
</dbReference>
<evidence type="ECO:0000313" key="3">
    <source>
        <dbReference type="EMBL" id="QDT65393.1"/>
    </source>
</evidence>
<feature type="domain" description="DUF1559" evidence="2">
    <location>
        <begin position="36"/>
        <end position="340"/>
    </location>
</feature>
<dbReference type="NCBIfam" id="TIGR02532">
    <property type="entry name" value="IV_pilin_GFxxxE"/>
    <property type="match status" value="1"/>
</dbReference>